<evidence type="ECO:0000256" key="4">
    <source>
        <dbReference type="ARBA" id="ARBA00009667"/>
    </source>
</evidence>
<evidence type="ECO:0000256" key="12">
    <source>
        <dbReference type="HAMAP-Rule" id="MF_01014"/>
    </source>
</evidence>
<comment type="subcellular location">
    <subcellularLocation>
        <location evidence="2 12 14">Cytoplasm</location>
    </subcellularLocation>
</comment>
<comment type="catalytic activity">
    <reaction evidence="1 12 14">
        <text>1-(5-phospho-beta-D-ribosyl)-5-[(5-phospho-beta-D-ribosylamino)methylideneamino]imidazole-4-carboxamide = 5-[(5-phospho-1-deoxy-D-ribulos-1-ylimino)methylamino]-1-(5-phospho-beta-D-ribosyl)imidazole-4-carboxamide</text>
        <dbReference type="Rhea" id="RHEA:15469"/>
        <dbReference type="ChEBI" id="CHEBI:58435"/>
        <dbReference type="ChEBI" id="CHEBI:58525"/>
        <dbReference type="EC" id="5.3.1.16"/>
    </reaction>
</comment>
<organism evidence="15 16">
    <name type="scientific">Clostridium baratii</name>
    <dbReference type="NCBI Taxonomy" id="1561"/>
    <lineage>
        <taxon>Bacteria</taxon>
        <taxon>Bacillati</taxon>
        <taxon>Bacillota</taxon>
        <taxon>Clostridia</taxon>
        <taxon>Eubacteriales</taxon>
        <taxon>Clostridiaceae</taxon>
        <taxon>Clostridium</taxon>
    </lineage>
</organism>
<dbReference type="AlphaFoldDB" id="A0A174TGC3"/>
<dbReference type="GO" id="GO:0003949">
    <property type="term" value="F:1-(5-phosphoribosyl)-5-[(5-phosphoribosylamino)methylideneamino]imidazole-4-carboxamide isomerase activity"/>
    <property type="evidence" value="ECO:0007669"/>
    <property type="project" value="UniProtKB-UniRule"/>
</dbReference>
<evidence type="ECO:0000313" key="15">
    <source>
        <dbReference type="EMBL" id="CUQ06735.1"/>
    </source>
</evidence>
<evidence type="ECO:0000256" key="5">
    <source>
        <dbReference type="ARBA" id="ARBA00012550"/>
    </source>
</evidence>
<dbReference type="EC" id="5.3.1.16" evidence="5 12"/>
<dbReference type="UniPathway" id="UPA00031">
    <property type="reaction ID" value="UER00009"/>
</dbReference>
<evidence type="ECO:0000256" key="7">
    <source>
        <dbReference type="ARBA" id="ARBA00022490"/>
    </source>
</evidence>
<evidence type="ECO:0000256" key="6">
    <source>
        <dbReference type="ARBA" id="ARBA00018464"/>
    </source>
</evidence>
<evidence type="ECO:0000256" key="11">
    <source>
        <dbReference type="ARBA" id="ARBA00030547"/>
    </source>
</evidence>
<evidence type="ECO:0000256" key="2">
    <source>
        <dbReference type="ARBA" id="ARBA00004496"/>
    </source>
</evidence>
<comment type="pathway">
    <text evidence="3 12 14">Amino-acid biosynthesis; L-histidine biosynthesis; L-histidine from 5-phospho-alpha-D-ribose 1-diphosphate: step 4/9.</text>
</comment>
<feature type="active site" description="Proton acceptor" evidence="12">
    <location>
        <position position="8"/>
    </location>
</feature>
<dbReference type="InterPro" id="IPR023016">
    <property type="entry name" value="HisA/PriA"/>
</dbReference>
<dbReference type="CDD" id="cd04732">
    <property type="entry name" value="HisA"/>
    <property type="match status" value="1"/>
</dbReference>
<evidence type="ECO:0000256" key="1">
    <source>
        <dbReference type="ARBA" id="ARBA00000901"/>
    </source>
</evidence>
<dbReference type="InterPro" id="IPR006063">
    <property type="entry name" value="HisA_bact_arch"/>
</dbReference>
<dbReference type="NCBIfam" id="TIGR00007">
    <property type="entry name" value="1-(5-phosphoribosyl)-5-[(5-phosphoribosylamino)methylideneamino]imidazole-4-carboxamide isomerase"/>
    <property type="match status" value="1"/>
</dbReference>
<keyword evidence="8 12" id="KW-0028">Amino-acid biosynthesis</keyword>
<dbReference type="InterPro" id="IPR006062">
    <property type="entry name" value="His_biosynth"/>
</dbReference>
<comment type="similarity">
    <text evidence="4 12 13">Belongs to the HisA/HisF family.</text>
</comment>
<dbReference type="InterPro" id="IPR013785">
    <property type="entry name" value="Aldolase_TIM"/>
</dbReference>
<evidence type="ECO:0000256" key="13">
    <source>
        <dbReference type="RuleBase" id="RU003657"/>
    </source>
</evidence>
<dbReference type="GO" id="GO:0005737">
    <property type="term" value="C:cytoplasm"/>
    <property type="evidence" value="ECO:0007669"/>
    <property type="project" value="UniProtKB-SubCell"/>
</dbReference>
<dbReference type="Gene3D" id="3.20.20.70">
    <property type="entry name" value="Aldolase class I"/>
    <property type="match status" value="1"/>
</dbReference>
<dbReference type="PANTHER" id="PTHR43090">
    <property type="entry name" value="1-(5-PHOSPHORIBOSYL)-5-[(5-PHOSPHORIBOSYLAMINO)METHYLIDENEAMINO] IMIDAZOLE-4-CARBOXAMIDE ISOMERASE"/>
    <property type="match status" value="1"/>
</dbReference>
<keyword evidence="7 12" id="KW-0963">Cytoplasm</keyword>
<name>A0A174TGC3_9CLOT</name>
<evidence type="ECO:0000256" key="14">
    <source>
        <dbReference type="RuleBase" id="RU003658"/>
    </source>
</evidence>
<accession>A0A174TGC3</accession>
<proteinExistence type="inferred from homology"/>
<sequence length="245" mass="26861">MIIIPAIDIIDGKPVRLYKGDYNKKELVGDSILEIAKSFEKASCSYIHIVDLDGAKQGELVNLDIILEVIKNVKVNVEVGGGIRNIESVKKLINGGVSRVILGTSAIEDVNFLKEVVKTYGEKIAVSIDCKDGFLCGRGWLSNTSINYIDFAKKLEDIGVKNIIVTDISKDGTLEGPNLDMLKELKNSVNIDITASGGIRDIYNIKELKRLNVYGAITGKAIYKNTLSLKEAINECENKGDSYAY</sequence>
<dbReference type="EMBL" id="CZBO01000003">
    <property type="protein sequence ID" value="CUQ06735.1"/>
    <property type="molecule type" value="Genomic_DNA"/>
</dbReference>
<feature type="active site" description="Proton donor" evidence="12">
    <location>
        <position position="129"/>
    </location>
</feature>
<dbReference type="SUPFAM" id="SSF51366">
    <property type="entry name" value="Ribulose-phoshate binding barrel"/>
    <property type="match status" value="1"/>
</dbReference>
<dbReference type="FunFam" id="3.20.20.70:FF:000009">
    <property type="entry name" value="1-(5-phosphoribosyl)-5-[(5-phosphoribosylamino)methylideneamino] imidazole-4-carboxamide isomerase"/>
    <property type="match status" value="1"/>
</dbReference>
<gene>
    <name evidence="12 15" type="primary">hisA</name>
    <name evidence="15" type="ORF">ERS852568_01752</name>
</gene>
<dbReference type="HAMAP" id="MF_01014">
    <property type="entry name" value="HisA"/>
    <property type="match status" value="1"/>
</dbReference>
<dbReference type="RefSeq" id="WP_055207658.1">
    <property type="nucleotide sequence ID" value="NZ_CZBO01000003.1"/>
</dbReference>
<dbReference type="GO" id="GO:0000162">
    <property type="term" value="P:L-tryptophan biosynthetic process"/>
    <property type="evidence" value="ECO:0007669"/>
    <property type="project" value="TreeGrafter"/>
</dbReference>
<evidence type="ECO:0000256" key="10">
    <source>
        <dbReference type="ARBA" id="ARBA00023235"/>
    </source>
</evidence>
<dbReference type="GO" id="GO:0000105">
    <property type="term" value="P:L-histidine biosynthetic process"/>
    <property type="evidence" value="ECO:0007669"/>
    <property type="project" value="UniProtKB-UniRule"/>
</dbReference>
<dbReference type="PANTHER" id="PTHR43090:SF2">
    <property type="entry name" value="1-(5-PHOSPHORIBOSYL)-5-[(5-PHOSPHORIBOSYLAMINO)METHYLIDENEAMINO] IMIDAZOLE-4-CARBOXAMIDE ISOMERASE"/>
    <property type="match status" value="1"/>
</dbReference>
<dbReference type="InterPro" id="IPR044524">
    <property type="entry name" value="Isoase_HisA-like"/>
</dbReference>
<evidence type="ECO:0000256" key="9">
    <source>
        <dbReference type="ARBA" id="ARBA00023102"/>
    </source>
</evidence>
<dbReference type="Proteomes" id="UP000095563">
    <property type="component" value="Unassembled WGS sequence"/>
</dbReference>
<evidence type="ECO:0000256" key="3">
    <source>
        <dbReference type="ARBA" id="ARBA00005133"/>
    </source>
</evidence>
<reference evidence="15 16" key="1">
    <citation type="submission" date="2015-09" db="EMBL/GenBank/DDBJ databases">
        <authorList>
            <consortium name="Pathogen Informatics"/>
        </authorList>
    </citation>
    <scope>NUCLEOTIDE SEQUENCE [LARGE SCALE GENOMIC DNA]</scope>
    <source>
        <strain evidence="15 16">2789STDY5834956</strain>
    </source>
</reference>
<evidence type="ECO:0000313" key="16">
    <source>
        <dbReference type="Proteomes" id="UP000095563"/>
    </source>
</evidence>
<keyword evidence="9 12" id="KW-0368">Histidine biosynthesis</keyword>
<dbReference type="InterPro" id="IPR011060">
    <property type="entry name" value="RibuloseP-bd_barrel"/>
</dbReference>
<keyword evidence="10 12" id="KW-0413">Isomerase</keyword>
<evidence type="ECO:0000256" key="8">
    <source>
        <dbReference type="ARBA" id="ARBA00022605"/>
    </source>
</evidence>
<dbReference type="Pfam" id="PF00977">
    <property type="entry name" value="His_biosynth"/>
    <property type="match status" value="1"/>
</dbReference>
<protein>
    <recommendedName>
        <fullName evidence="6 12">1-(5-phosphoribosyl)-5-[(5-phosphoribosylamino)methylideneamino] imidazole-4-carboxamide isomerase</fullName>
        <ecNumber evidence="5 12">5.3.1.16</ecNumber>
    </recommendedName>
    <alternativeName>
        <fullName evidence="11 12">Phosphoribosylformimino-5-aminoimidazole carboxamide ribotide isomerase</fullName>
    </alternativeName>
</protein>